<accession>A0A0K1XEF5</accession>
<feature type="signal peptide" evidence="1">
    <location>
        <begin position="1"/>
        <end position="19"/>
    </location>
</feature>
<dbReference type="Gene3D" id="2.60.40.3340">
    <property type="entry name" value="Domain of unknown function DUF4426"/>
    <property type="match status" value="1"/>
</dbReference>
<dbReference type="AlphaFoldDB" id="A0A0K1XEF5"/>
<gene>
    <name evidence="3" type="ORF">AKN88_07115</name>
    <name evidence="4" type="ORF">HX099_09135</name>
</gene>
<feature type="chain" id="PRO_5005472182" evidence="1">
    <location>
        <begin position="20"/>
        <end position="139"/>
    </location>
</feature>
<evidence type="ECO:0000259" key="2">
    <source>
        <dbReference type="Pfam" id="PF14467"/>
    </source>
</evidence>
<reference evidence="3 5" key="1">
    <citation type="journal article" date="2015" name="Genome Announc.">
        <title>Genome Sequences of Oblitimonas alkaliphila gen. nov. sp. nov. (Proposed), a Novel Bacterium of the Pseudomonadaceae Family.</title>
        <authorList>
            <person name="Lauer A.C."/>
            <person name="Nicholson A.C."/>
            <person name="Humrighouse B.W."/>
            <person name="Emery B."/>
            <person name="Drobish A."/>
            <person name="Juieng P."/>
            <person name="Loparev V."/>
            <person name="McQuiston J.R."/>
        </authorList>
    </citation>
    <scope>NUCLEOTIDE SEQUENCE [LARGE SCALE GENOMIC DNA]</scope>
    <source>
        <strain evidence="3 5">E5571</strain>
    </source>
</reference>
<keyword evidence="5" id="KW-1185">Reference proteome</keyword>
<evidence type="ECO:0000313" key="3">
    <source>
        <dbReference type="EMBL" id="AKX59721.1"/>
    </source>
</evidence>
<protein>
    <submittedName>
        <fullName evidence="4">DUF4426 domain-containing protein</fullName>
    </submittedName>
    <submittedName>
        <fullName evidence="3">Homoserine acetyltransferase</fullName>
    </submittedName>
</protein>
<dbReference type="KEGG" id="pbb:AKN87_09510"/>
<reference evidence="4" key="3">
    <citation type="journal article" date="2022" name="Sci. Total Environ.">
        <title>Prevalence, transmission, and molecular epidemiology of tet(X)-positive bacteria among humans, animals, and environmental niches in China: An epidemiological, and genomic-based study.</title>
        <authorList>
            <person name="Dong N."/>
            <person name="Zeng Y."/>
            <person name="Cai C."/>
            <person name="Sun C."/>
            <person name="Lu J."/>
            <person name="Liu C."/>
            <person name="Zhou H."/>
            <person name="Sun Q."/>
            <person name="Shu L."/>
            <person name="Wang H."/>
            <person name="Wang Y."/>
            <person name="Wang S."/>
            <person name="Wu C."/>
            <person name="Chan E.W."/>
            <person name="Chen G."/>
            <person name="Shen Z."/>
            <person name="Chen S."/>
            <person name="Zhang R."/>
        </authorList>
    </citation>
    <scope>NUCLEOTIDE SEQUENCE</scope>
    <source>
        <strain evidence="4">DF46-2-2</strain>
    </source>
</reference>
<evidence type="ECO:0000313" key="5">
    <source>
        <dbReference type="Proteomes" id="UP000063953"/>
    </source>
</evidence>
<sequence>MRHLIVLLLSAVLALPVLAAERMQRLGEVEAHYSVFNSSFLQPEIAKASGLTRSKELGVLNLSFVQQGKGQVVKLSGTVTDLMSKTTPLTFRETKEGSAVYYLAQFKQSSREILKFKIEAEFADGQRHTLQFSQEVFPD</sequence>
<reference evidence="4" key="2">
    <citation type="submission" date="2020-06" db="EMBL/GenBank/DDBJ databases">
        <authorList>
            <person name="Dong N."/>
        </authorList>
    </citation>
    <scope>NUCLEOTIDE SEQUENCE</scope>
    <source>
        <strain evidence="4">DF46-2-2</strain>
    </source>
</reference>
<dbReference type="EMBL" id="JACANB010000005">
    <property type="protein sequence ID" value="MDM1696820.1"/>
    <property type="molecule type" value="Genomic_DNA"/>
</dbReference>
<dbReference type="Proteomes" id="UP001173465">
    <property type="component" value="Unassembled WGS sequence"/>
</dbReference>
<organism evidence="3 5">
    <name type="scientific">Thiopseudomonas alkaliphila</name>
    <dbReference type="NCBI Taxonomy" id="1697053"/>
    <lineage>
        <taxon>Bacteria</taxon>
        <taxon>Pseudomonadati</taxon>
        <taxon>Pseudomonadota</taxon>
        <taxon>Gammaproteobacteria</taxon>
        <taxon>Pseudomonadales</taxon>
        <taxon>Pseudomonadaceae</taxon>
        <taxon>Thiopseudomonas</taxon>
    </lineage>
</organism>
<dbReference type="EMBL" id="CP012365">
    <property type="protein sequence ID" value="AKX59721.1"/>
    <property type="molecule type" value="Genomic_DNA"/>
</dbReference>
<keyword evidence="1" id="KW-0732">Signal</keyword>
<dbReference type="InterPro" id="IPR025218">
    <property type="entry name" value="DUF4426"/>
</dbReference>
<evidence type="ECO:0000313" key="4">
    <source>
        <dbReference type="EMBL" id="MDM1696820.1"/>
    </source>
</evidence>
<dbReference type="STRING" id="1697053.AKN87_09510"/>
<dbReference type="GeneID" id="93984505"/>
<dbReference type="Pfam" id="PF14467">
    <property type="entry name" value="DUF4426"/>
    <property type="match status" value="1"/>
</dbReference>
<dbReference type="GO" id="GO:0016740">
    <property type="term" value="F:transferase activity"/>
    <property type="evidence" value="ECO:0007669"/>
    <property type="project" value="UniProtKB-KW"/>
</dbReference>
<evidence type="ECO:0000256" key="1">
    <source>
        <dbReference type="SAM" id="SignalP"/>
    </source>
</evidence>
<dbReference type="OrthoDB" id="8563353at2"/>
<dbReference type="RefSeq" id="WP_053100893.1">
    <property type="nucleotide sequence ID" value="NZ_CP012358.1"/>
</dbReference>
<dbReference type="Proteomes" id="UP000063953">
    <property type="component" value="Chromosome"/>
</dbReference>
<proteinExistence type="predicted"/>
<keyword evidence="3" id="KW-0808">Transferase</keyword>
<name>A0A0K1XEF5_9GAMM</name>
<feature type="domain" description="DUF4426" evidence="2">
    <location>
        <begin position="24"/>
        <end position="139"/>
    </location>
</feature>